<sequence length="339" mass="38207">MSHDFFDFCRAKTQRRKERKEKRRRLGCNGFTLIELLVSIVISSIVLSSLLSFMTNMLTSERREQAKSSSEQEIQLALDYISRDLQEAIYIYDADGVQAIADQLPHAREADKVPVLVFWKPTFLAQDRPVITIDGTTTTVGCLTKLPRTDACSQRDYFVYSLVIYYLIKDNNPAWSGAARIGRLEIQDGIRDSHNSRNYLTNPAPGFQLFNLSQAGSIEDKMNAWEKADTAYDLQKNPIEVLVDYVDPSPSDRTPKPLDCQNISSDAQLVPANTQLANPLQINSFYACVDASRNLAQVYLRGSALMRLEQNAVYSDSQASYFPSLNIQVKSRGTTSSKF</sequence>
<dbReference type="HOGENOM" id="CLU_052968_0_0_3"/>
<dbReference type="InParanoid" id="K9TXF5"/>
<gene>
    <name evidence="2" type="ORF">Chro_1145</name>
</gene>
<reference evidence="2 3" key="1">
    <citation type="submission" date="2012-06" db="EMBL/GenBank/DDBJ databases">
        <title>Finished chromosome of genome of Chroococcidiopsis thermalis PCC 7203.</title>
        <authorList>
            <consortium name="US DOE Joint Genome Institute"/>
            <person name="Gugger M."/>
            <person name="Coursin T."/>
            <person name="Rippka R."/>
            <person name="Tandeau De Marsac N."/>
            <person name="Huntemann M."/>
            <person name="Wei C.-L."/>
            <person name="Han J."/>
            <person name="Detter J.C."/>
            <person name="Han C."/>
            <person name="Tapia R."/>
            <person name="Davenport K."/>
            <person name="Daligault H."/>
            <person name="Erkkila T."/>
            <person name="Gu W."/>
            <person name="Munk A.C.C."/>
            <person name="Teshima H."/>
            <person name="Xu Y."/>
            <person name="Chain P."/>
            <person name="Chen A."/>
            <person name="Krypides N."/>
            <person name="Mavromatis K."/>
            <person name="Markowitz V."/>
            <person name="Szeto E."/>
            <person name="Ivanova N."/>
            <person name="Mikhailova N."/>
            <person name="Ovchinnikova G."/>
            <person name="Pagani I."/>
            <person name="Pati A."/>
            <person name="Goodwin L."/>
            <person name="Peters L."/>
            <person name="Pitluck S."/>
            <person name="Woyke T."/>
            <person name="Kerfeld C."/>
        </authorList>
    </citation>
    <scope>NUCLEOTIDE SEQUENCE [LARGE SCALE GENOMIC DNA]</scope>
    <source>
        <strain evidence="2 3">PCC 7203</strain>
    </source>
</reference>
<keyword evidence="3" id="KW-1185">Reference proteome</keyword>
<keyword evidence="1" id="KW-0472">Membrane</keyword>
<proteinExistence type="predicted"/>
<dbReference type="InterPro" id="IPR045584">
    <property type="entry name" value="Pilin-like"/>
</dbReference>
<dbReference type="Pfam" id="PF07963">
    <property type="entry name" value="N_methyl"/>
    <property type="match status" value="1"/>
</dbReference>
<feature type="transmembrane region" description="Helical" evidence="1">
    <location>
        <begin position="26"/>
        <end position="54"/>
    </location>
</feature>
<organism evidence="2 3">
    <name type="scientific">Chroococcidiopsis thermalis (strain PCC 7203)</name>
    <dbReference type="NCBI Taxonomy" id="251229"/>
    <lineage>
        <taxon>Bacteria</taxon>
        <taxon>Bacillati</taxon>
        <taxon>Cyanobacteriota</taxon>
        <taxon>Cyanophyceae</taxon>
        <taxon>Chroococcidiopsidales</taxon>
        <taxon>Chroococcidiopsidaceae</taxon>
        <taxon>Chroococcidiopsis</taxon>
    </lineage>
</organism>
<accession>K9TXF5</accession>
<dbReference type="STRING" id="251229.Chro_1145"/>
<keyword evidence="1" id="KW-1133">Transmembrane helix</keyword>
<evidence type="ECO:0008006" key="4">
    <source>
        <dbReference type="Google" id="ProtNLM"/>
    </source>
</evidence>
<dbReference type="AlphaFoldDB" id="K9TXF5"/>
<dbReference type="RefSeq" id="WP_015153223.1">
    <property type="nucleotide sequence ID" value="NC_019695.1"/>
</dbReference>
<dbReference type="eggNOG" id="COG4966">
    <property type="taxonomic scope" value="Bacteria"/>
</dbReference>
<dbReference type="InterPro" id="IPR012902">
    <property type="entry name" value="N_methyl_site"/>
</dbReference>
<dbReference type="Proteomes" id="UP000010384">
    <property type="component" value="Chromosome"/>
</dbReference>
<evidence type="ECO:0000256" key="1">
    <source>
        <dbReference type="SAM" id="Phobius"/>
    </source>
</evidence>
<dbReference type="KEGG" id="cthe:Chro_1145"/>
<dbReference type="SUPFAM" id="SSF54523">
    <property type="entry name" value="Pili subunits"/>
    <property type="match status" value="1"/>
</dbReference>
<evidence type="ECO:0000313" key="2">
    <source>
        <dbReference type="EMBL" id="AFY86674.1"/>
    </source>
</evidence>
<evidence type="ECO:0000313" key="3">
    <source>
        <dbReference type="Proteomes" id="UP000010384"/>
    </source>
</evidence>
<dbReference type="NCBIfam" id="TIGR02532">
    <property type="entry name" value="IV_pilin_GFxxxE"/>
    <property type="match status" value="1"/>
</dbReference>
<dbReference type="OrthoDB" id="461075at2"/>
<name>K9TXF5_CHRTP</name>
<dbReference type="NCBIfam" id="NF038304">
    <property type="entry name" value="EPS_HpsC"/>
    <property type="match status" value="1"/>
</dbReference>
<dbReference type="EMBL" id="CP003597">
    <property type="protein sequence ID" value="AFY86674.1"/>
    <property type="molecule type" value="Genomic_DNA"/>
</dbReference>
<keyword evidence="1" id="KW-0812">Transmembrane</keyword>
<protein>
    <recommendedName>
        <fullName evidence="4">Prepilin-type N-terminal cleavage/methylation domain-containing protein</fullName>
    </recommendedName>
</protein>